<keyword evidence="3" id="KW-1185">Reference proteome</keyword>
<protein>
    <submittedName>
        <fullName evidence="2">Uncharacterized protein</fullName>
    </submittedName>
</protein>
<gene>
    <name evidence="2" type="ORF">OOA_18984</name>
</gene>
<proteinExistence type="predicted"/>
<organism evidence="2 3">
    <name type="scientific">Providencia burhodogranariea DSM 19968</name>
    <dbReference type="NCBI Taxonomy" id="1141662"/>
    <lineage>
        <taxon>Bacteria</taxon>
        <taxon>Pseudomonadati</taxon>
        <taxon>Pseudomonadota</taxon>
        <taxon>Gammaproteobacteria</taxon>
        <taxon>Enterobacterales</taxon>
        <taxon>Morganellaceae</taxon>
        <taxon>Providencia</taxon>
    </lineage>
</organism>
<dbReference type="PATRIC" id="fig|1141662.3.peg.3856"/>
<feature type="region of interest" description="Disordered" evidence="1">
    <location>
        <begin position="1"/>
        <end position="20"/>
    </location>
</feature>
<dbReference type="Proteomes" id="UP000009336">
    <property type="component" value="Unassembled WGS sequence"/>
</dbReference>
<accession>K8VXN1</accession>
<evidence type="ECO:0000256" key="1">
    <source>
        <dbReference type="SAM" id="MobiDB-lite"/>
    </source>
</evidence>
<dbReference type="RefSeq" id="WP_008913761.1">
    <property type="nucleotide sequence ID" value="NZ_KB233227.1"/>
</dbReference>
<comment type="caution">
    <text evidence="2">The sequence shown here is derived from an EMBL/GenBank/DDBJ whole genome shotgun (WGS) entry which is preliminary data.</text>
</comment>
<dbReference type="OrthoDB" id="6466954at2"/>
<dbReference type="HOGENOM" id="CLU_2937980_0_0_6"/>
<evidence type="ECO:0000313" key="3">
    <source>
        <dbReference type="Proteomes" id="UP000009336"/>
    </source>
</evidence>
<dbReference type="AlphaFoldDB" id="K8VXN1"/>
<name>K8VXN1_9GAMM</name>
<reference evidence="2 3" key="1">
    <citation type="journal article" date="2012" name="BMC Genomics">
        <title>Comparative genomics of bacteria in the genus Providencia isolated from wild Drosophila melanogaster.</title>
        <authorList>
            <person name="Galac M.R."/>
            <person name="Lazzaro B.P."/>
        </authorList>
    </citation>
    <scope>NUCLEOTIDE SEQUENCE [LARGE SCALE GENOMIC DNA]</scope>
    <source>
        <strain evidence="2 3">DSM 19968</strain>
    </source>
</reference>
<dbReference type="EMBL" id="AKKL01000054">
    <property type="protein sequence ID" value="EKT52988.1"/>
    <property type="molecule type" value="Genomic_DNA"/>
</dbReference>
<dbReference type="STRING" id="1141662.OOA_18984"/>
<sequence>MNKSIRARHPKNNADINDNEMNTMNNSVAMLMIYHGIADTTAKPDCLKNTSSSFTLVYPE</sequence>
<feature type="compositionally biased region" description="Basic residues" evidence="1">
    <location>
        <begin position="1"/>
        <end position="11"/>
    </location>
</feature>
<evidence type="ECO:0000313" key="2">
    <source>
        <dbReference type="EMBL" id="EKT52988.1"/>
    </source>
</evidence>